<gene>
    <name evidence="1" type="ORF">PF021_03675</name>
</gene>
<sequence length="459" mass="53744">MKELVESLLKYTKINPETISIDVFNLILLQNKTQILEWITSDTFKKTYKNNKYAPMFNPDTFNYLNVSPELAWTLNMPLPPYFNFYMIASHATGNNAMWDALKVAGGGAEIISSQSGQAFEQYSYLYQTILKYNNKYKFTYISLNNFVVNDENADKLYALMPYKDAFCLFRDPISLLSSCINIQLNNPNIPRDINLTYNIDEIIKNAVAYGCGYNFNKFPNLDLIPFYVAFRYMHFNTTNFLEKLINLDMSNMLFIDTSEIVGEGIIEVLKRLSSKFNFPLDSQALELNKDRLTNQKTKYLSLIGFNLHINDIDIHKKINCMDNETINHKDSIIISIQNDLHQKECNITEMFFKKETIKGITISTTYEHYKKFIQNQQIIKVAHGFLHKFINLILEQQKIEDSKKVDLDTIIDYLLENKTTLEYFLSTIEHYKKPLLKNNRKDIIEKWKHYAKLLEKAK</sequence>
<organism evidence="1 2">
    <name type="scientific">Helicobacter ibis</name>
    <dbReference type="NCBI Taxonomy" id="2962633"/>
    <lineage>
        <taxon>Bacteria</taxon>
        <taxon>Pseudomonadati</taxon>
        <taxon>Campylobacterota</taxon>
        <taxon>Epsilonproteobacteria</taxon>
        <taxon>Campylobacterales</taxon>
        <taxon>Helicobacteraceae</taxon>
        <taxon>Helicobacter</taxon>
    </lineage>
</organism>
<evidence type="ECO:0000313" key="2">
    <source>
        <dbReference type="Proteomes" id="UP001210261"/>
    </source>
</evidence>
<dbReference type="Pfam" id="PF11186">
    <property type="entry name" value="DUF2972"/>
    <property type="match status" value="1"/>
</dbReference>
<protein>
    <submittedName>
        <fullName evidence="1">DUF2972 domain-containing protein</fullName>
    </submittedName>
</protein>
<accession>A0ABT4VDT6</accession>
<dbReference type="RefSeq" id="WP_271021068.1">
    <property type="nucleotide sequence ID" value="NZ_JAQHXR010000002.1"/>
</dbReference>
<proteinExistence type="predicted"/>
<evidence type="ECO:0000313" key="1">
    <source>
        <dbReference type="EMBL" id="MDA3968772.1"/>
    </source>
</evidence>
<comment type="caution">
    <text evidence="1">The sequence shown here is derived from an EMBL/GenBank/DDBJ whole genome shotgun (WGS) entry which is preliminary data.</text>
</comment>
<dbReference type="Proteomes" id="UP001210261">
    <property type="component" value="Unassembled WGS sequence"/>
</dbReference>
<name>A0ABT4VDT6_9HELI</name>
<dbReference type="InterPro" id="IPR021353">
    <property type="entry name" value="DUF2972"/>
</dbReference>
<dbReference type="EMBL" id="JAQHXR010000002">
    <property type="protein sequence ID" value="MDA3968772.1"/>
    <property type="molecule type" value="Genomic_DNA"/>
</dbReference>
<reference evidence="1 2" key="1">
    <citation type="submission" date="2023-01" db="EMBL/GenBank/DDBJ databases">
        <title>Description of Helicobacter ibis sp. nov. isolated from faecal droppings of black-faced ibis (Theristicus melanopis).</title>
        <authorList>
            <person name="Lopez-Cantillo M."/>
            <person name="Vidal-Veuthey B."/>
            <person name="Mella A."/>
            <person name="De La Haba R."/>
            <person name="Collado L."/>
        </authorList>
    </citation>
    <scope>NUCLEOTIDE SEQUENCE [LARGE SCALE GENOMIC DNA]</scope>
    <source>
        <strain evidence="1 2">A82</strain>
    </source>
</reference>
<keyword evidence="2" id="KW-1185">Reference proteome</keyword>